<feature type="region of interest" description="Disordered" evidence="1">
    <location>
        <begin position="583"/>
        <end position="604"/>
    </location>
</feature>
<gene>
    <name evidence="2" type="primary">Contig4169.g4454</name>
    <name evidence="2" type="ORF">STYLEM_20214</name>
</gene>
<accession>A0A078B9H1</accession>
<dbReference type="EMBL" id="CCKQ01019053">
    <property type="protein sequence ID" value="CDW91064.1"/>
    <property type="molecule type" value="Genomic_DNA"/>
</dbReference>
<name>A0A078B9H1_STYLE</name>
<evidence type="ECO:0000313" key="3">
    <source>
        <dbReference type="Proteomes" id="UP000039865"/>
    </source>
</evidence>
<sequence>MLQGDDINNYIQKISLIEAENLNQMIQSVVQKKSIIERYSQFATEQLGIEQDISKLKASIKSTLKLGMVLTPQDMAGNQNIGNLLNSYFKGHNKISFDLFINAIIIHYDIDLVSQPVIAYFFQMIFEISEHNTNIYVNDIILLIQTEYSYRLLINRHTIVSKLVLLQIFGLDSIKVKKSKLLKDISLKCKLREAFKDSQMKFHLQLVDKMFGIYEQSINNDLSKELKKLIVNDESVQNMSAVEDKKLNHKDLSRDMNLYQICAIIQRFQFFQKQQFQELLSLESREKEFHASIVVLLDSLTQERMIYNDDIIEPPNFINESNITQEKLNNLRKNQKQREKKKVLNEKIEQDTSGNSNQTRENKIMIIKENYAAKQVFSSNNIRVPLLKSDFNSQLSVGGFTQQNSRFVNSITGVNEEKGQSSRQHISTFNPKRQSRVTIKEAPQKQLEDHQTTILALRTLAKTHQNAISQLAYIRSEILLYIEQLEQLLYKADIHHLEQRKKQMKNMRFYDQQIDLKEESIKEMLGLIAEKEMNKNWVQDELEQHTLKTIEVINISDIRIERDNLEMHLTELKKKEAELHKLENELEREKDKLEEKKRKRLGRK</sequence>
<feature type="region of interest" description="Disordered" evidence="1">
    <location>
        <begin position="332"/>
        <end position="357"/>
    </location>
</feature>
<feature type="compositionally biased region" description="Basic and acidic residues" evidence="1">
    <location>
        <begin position="583"/>
        <end position="596"/>
    </location>
</feature>
<feature type="region of interest" description="Disordered" evidence="1">
    <location>
        <begin position="416"/>
        <end position="436"/>
    </location>
</feature>
<keyword evidence="3" id="KW-1185">Reference proteome</keyword>
<evidence type="ECO:0000313" key="2">
    <source>
        <dbReference type="EMBL" id="CDW91064.1"/>
    </source>
</evidence>
<reference evidence="2 3" key="1">
    <citation type="submission" date="2014-06" db="EMBL/GenBank/DDBJ databases">
        <authorList>
            <person name="Swart Estienne"/>
        </authorList>
    </citation>
    <scope>NUCLEOTIDE SEQUENCE [LARGE SCALE GENOMIC DNA]</scope>
    <source>
        <strain evidence="2 3">130c</strain>
    </source>
</reference>
<dbReference type="Proteomes" id="UP000039865">
    <property type="component" value="Unassembled WGS sequence"/>
</dbReference>
<proteinExistence type="predicted"/>
<protein>
    <submittedName>
        <fullName evidence="2">Uncharacterized protein</fullName>
    </submittedName>
</protein>
<feature type="compositionally biased region" description="Polar residues" evidence="1">
    <location>
        <begin position="421"/>
        <end position="432"/>
    </location>
</feature>
<evidence type="ECO:0000256" key="1">
    <source>
        <dbReference type="SAM" id="MobiDB-lite"/>
    </source>
</evidence>
<dbReference type="AlphaFoldDB" id="A0A078B9H1"/>
<dbReference type="InParanoid" id="A0A078B9H1"/>
<organism evidence="2 3">
    <name type="scientific">Stylonychia lemnae</name>
    <name type="common">Ciliate</name>
    <dbReference type="NCBI Taxonomy" id="5949"/>
    <lineage>
        <taxon>Eukaryota</taxon>
        <taxon>Sar</taxon>
        <taxon>Alveolata</taxon>
        <taxon>Ciliophora</taxon>
        <taxon>Intramacronucleata</taxon>
        <taxon>Spirotrichea</taxon>
        <taxon>Stichotrichia</taxon>
        <taxon>Sporadotrichida</taxon>
        <taxon>Oxytrichidae</taxon>
        <taxon>Stylonychinae</taxon>
        <taxon>Stylonychia</taxon>
    </lineage>
</organism>